<name>M4BAT4_HYAAE</name>
<accession>M4BAT4</accession>
<dbReference type="Proteomes" id="UP000011713">
    <property type="component" value="Unassembled WGS sequence"/>
</dbReference>
<organism evidence="1 2">
    <name type="scientific">Hyaloperonospora arabidopsidis (strain Emoy2)</name>
    <name type="common">Downy mildew agent</name>
    <name type="synonym">Peronospora arabidopsidis</name>
    <dbReference type="NCBI Taxonomy" id="559515"/>
    <lineage>
        <taxon>Eukaryota</taxon>
        <taxon>Sar</taxon>
        <taxon>Stramenopiles</taxon>
        <taxon>Oomycota</taxon>
        <taxon>Peronosporomycetes</taxon>
        <taxon>Peronosporales</taxon>
        <taxon>Peronosporaceae</taxon>
        <taxon>Hyaloperonospora</taxon>
    </lineage>
</organism>
<keyword evidence="2" id="KW-1185">Reference proteome</keyword>
<dbReference type="InParanoid" id="M4BAT4"/>
<dbReference type="HOGENOM" id="CLU_051764_1_1_1"/>
<dbReference type="EMBL" id="JH598070">
    <property type="status" value="NOT_ANNOTATED_CDS"/>
    <property type="molecule type" value="Genomic_DNA"/>
</dbReference>
<evidence type="ECO:0000313" key="1">
    <source>
        <dbReference type="EnsemblProtists" id="HpaP803394"/>
    </source>
</evidence>
<protein>
    <submittedName>
        <fullName evidence="1">Uncharacterized protein</fullName>
    </submittedName>
</protein>
<sequence length="183" mass="19817">MNALRARVTKADVCLDRQLCYKFTKLKGKGQLRSLYLTQSAKPIAGQSSTVSTVQTVAGHSVLVSEPYISTPIGGKRVGMKADPQRDARKLQRRTGNLAEGVHQTPMSSQTQGIHATSPNTGIDLCDDATSEASPHGVTSFLLVEKTQEGAVVSVQAREYLVSEVTRLRESFVQVYTALDQPV</sequence>
<dbReference type="VEuPathDB" id="FungiDB:HpaG803394"/>
<proteinExistence type="predicted"/>
<evidence type="ECO:0000313" key="2">
    <source>
        <dbReference type="Proteomes" id="UP000011713"/>
    </source>
</evidence>
<reference evidence="2" key="1">
    <citation type="journal article" date="2010" name="Science">
        <title>Signatures of adaptation to obligate biotrophy in the Hyaloperonospora arabidopsidis genome.</title>
        <authorList>
            <person name="Baxter L."/>
            <person name="Tripathy S."/>
            <person name="Ishaque N."/>
            <person name="Boot N."/>
            <person name="Cabral A."/>
            <person name="Kemen E."/>
            <person name="Thines M."/>
            <person name="Ah-Fong A."/>
            <person name="Anderson R."/>
            <person name="Badejoko W."/>
            <person name="Bittner-Eddy P."/>
            <person name="Boore J.L."/>
            <person name="Chibucos M.C."/>
            <person name="Coates M."/>
            <person name="Dehal P."/>
            <person name="Delehaunty K."/>
            <person name="Dong S."/>
            <person name="Downton P."/>
            <person name="Dumas B."/>
            <person name="Fabro G."/>
            <person name="Fronick C."/>
            <person name="Fuerstenberg S.I."/>
            <person name="Fulton L."/>
            <person name="Gaulin E."/>
            <person name="Govers F."/>
            <person name="Hughes L."/>
            <person name="Humphray S."/>
            <person name="Jiang R.H."/>
            <person name="Judelson H."/>
            <person name="Kamoun S."/>
            <person name="Kyung K."/>
            <person name="Meijer H."/>
            <person name="Minx P."/>
            <person name="Morris P."/>
            <person name="Nelson J."/>
            <person name="Phuntumart V."/>
            <person name="Qutob D."/>
            <person name="Rehmany A."/>
            <person name="Rougon-Cardoso A."/>
            <person name="Ryden P."/>
            <person name="Torto-Alalibo T."/>
            <person name="Studholme D."/>
            <person name="Wang Y."/>
            <person name="Win J."/>
            <person name="Wood J."/>
            <person name="Clifton S.W."/>
            <person name="Rogers J."/>
            <person name="Van den Ackerveken G."/>
            <person name="Jones J.D."/>
            <person name="McDowell J.M."/>
            <person name="Beynon J."/>
            <person name="Tyler B.M."/>
        </authorList>
    </citation>
    <scope>NUCLEOTIDE SEQUENCE [LARGE SCALE GENOMIC DNA]</scope>
    <source>
        <strain evidence="2">Emoy2</strain>
    </source>
</reference>
<dbReference type="AlphaFoldDB" id="M4BAT4"/>
<reference evidence="1" key="2">
    <citation type="submission" date="2015-06" db="UniProtKB">
        <authorList>
            <consortium name="EnsemblProtists"/>
        </authorList>
    </citation>
    <scope>IDENTIFICATION</scope>
    <source>
        <strain evidence="1">Emoy2</strain>
    </source>
</reference>
<dbReference type="EnsemblProtists" id="HpaT803394">
    <property type="protein sequence ID" value="HpaP803394"/>
    <property type="gene ID" value="HpaG803394"/>
</dbReference>